<evidence type="ECO:0000259" key="2">
    <source>
        <dbReference type="Pfam" id="PF13280"/>
    </source>
</evidence>
<organism evidence="4 5">
    <name type="scientific">Leucobacter chromiireducens subsp. solipictus</name>
    <dbReference type="NCBI Taxonomy" id="398235"/>
    <lineage>
        <taxon>Bacteria</taxon>
        <taxon>Bacillati</taxon>
        <taxon>Actinomycetota</taxon>
        <taxon>Actinomycetes</taxon>
        <taxon>Micrococcales</taxon>
        <taxon>Microbacteriaceae</taxon>
        <taxon>Leucobacter</taxon>
    </lineage>
</organism>
<dbReference type="Proteomes" id="UP001645859">
    <property type="component" value="Unassembled WGS sequence"/>
</dbReference>
<gene>
    <name evidence="4" type="ORF">D3230_07995</name>
</gene>
<dbReference type="PANTHER" id="PTHR34580">
    <property type="match status" value="1"/>
</dbReference>
<proteinExistence type="predicted"/>
<feature type="compositionally biased region" description="Pro residues" evidence="1">
    <location>
        <begin position="225"/>
        <end position="241"/>
    </location>
</feature>
<dbReference type="InterPro" id="IPR043839">
    <property type="entry name" value="PafC_HTH"/>
</dbReference>
<dbReference type="PIRSF" id="PIRSF016838">
    <property type="entry name" value="PafC"/>
    <property type="match status" value="1"/>
</dbReference>
<feature type="region of interest" description="Disordered" evidence="1">
    <location>
        <begin position="221"/>
        <end position="245"/>
    </location>
</feature>
<dbReference type="EMBL" id="QYAC01000004">
    <property type="protein sequence ID" value="MBL3679239.1"/>
    <property type="molecule type" value="Genomic_DNA"/>
</dbReference>
<name>A0ABS1SFA9_9MICO</name>
<dbReference type="Pfam" id="PF13280">
    <property type="entry name" value="WYL"/>
    <property type="match status" value="1"/>
</dbReference>
<dbReference type="InterPro" id="IPR051534">
    <property type="entry name" value="CBASS_pafABC_assoc_protein"/>
</dbReference>
<accession>A0ABS1SFA9</accession>
<protein>
    <submittedName>
        <fullName evidence="4">WYL domain-containing protein</fullName>
    </submittedName>
</protein>
<dbReference type="RefSeq" id="WP_202344525.1">
    <property type="nucleotide sequence ID" value="NZ_BAAAPI010000015.1"/>
</dbReference>
<comment type="caution">
    <text evidence="4">The sequence shown here is derived from an EMBL/GenBank/DDBJ whole genome shotgun (WGS) entry which is preliminary data.</text>
</comment>
<keyword evidence="5" id="KW-1185">Reference proteome</keyword>
<dbReference type="PROSITE" id="PS52050">
    <property type="entry name" value="WYL"/>
    <property type="match status" value="1"/>
</dbReference>
<dbReference type="InterPro" id="IPR026881">
    <property type="entry name" value="WYL_dom"/>
</dbReference>
<feature type="domain" description="WYL" evidence="2">
    <location>
        <begin position="153"/>
        <end position="216"/>
    </location>
</feature>
<reference evidence="4 5" key="1">
    <citation type="submission" date="2018-09" db="EMBL/GenBank/DDBJ databases">
        <title>Comparative genomics of Leucobacter spp.</title>
        <authorList>
            <person name="Reis A.C."/>
            <person name="Kolvenbach B.A."/>
            <person name="Corvini P.F.X."/>
            <person name="Nunes O.C."/>
        </authorList>
    </citation>
    <scope>NUCLEOTIDE SEQUENCE [LARGE SCALE GENOMIC DNA]</scope>
    <source>
        <strain evidence="4 5">TAN 31504</strain>
    </source>
</reference>
<evidence type="ECO:0000256" key="1">
    <source>
        <dbReference type="SAM" id="MobiDB-lite"/>
    </source>
</evidence>
<dbReference type="InterPro" id="IPR028349">
    <property type="entry name" value="PafC-like"/>
</dbReference>
<evidence type="ECO:0000313" key="5">
    <source>
        <dbReference type="Proteomes" id="UP001645859"/>
    </source>
</evidence>
<sequence>MRKPVLGPDRVLLLLSLVPYLREHGAVPVAELAERFDVTPELLRSLVRFLGTAGVPGETLSYQDEDLFDIDWDALELYDEVSLTRTVAVEEAPRFSPAETAALVAGLQAITAMLPEADAELARGIAAKLGAALGGAEPTMTVSVEPEDPRVPRLVAAIDAGQPVQFVYRDAAGATTLRRVAPIALTQRAGGWYLRAHCVDRQAERTFRVEQMSELRELDGAIPADPAPADPAPADPAPTDPAPGATPVLSAIVARVAARAVPRLAGFQPTILQEHADGSVQLRVDAWHRDTAIRLVQLAPGEIAIVSPESARDAVRMWADRALASYDA</sequence>
<dbReference type="Pfam" id="PF19187">
    <property type="entry name" value="HTH_PafC"/>
    <property type="match status" value="1"/>
</dbReference>
<evidence type="ECO:0000259" key="3">
    <source>
        <dbReference type="Pfam" id="PF19187"/>
    </source>
</evidence>
<feature type="domain" description="PafC HTH" evidence="3">
    <location>
        <begin position="9"/>
        <end position="130"/>
    </location>
</feature>
<dbReference type="PANTHER" id="PTHR34580:SF1">
    <property type="entry name" value="PROTEIN PAFC"/>
    <property type="match status" value="1"/>
</dbReference>
<evidence type="ECO:0000313" key="4">
    <source>
        <dbReference type="EMBL" id="MBL3679239.1"/>
    </source>
</evidence>